<evidence type="ECO:0000256" key="2">
    <source>
        <dbReference type="ARBA" id="ARBA00023125"/>
    </source>
</evidence>
<dbReference type="AlphaFoldDB" id="A0A841EP52"/>
<dbReference type="PANTHER" id="PTHR43280:SF28">
    <property type="entry name" value="HTH-TYPE TRANSCRIPTIONAL ACTIVATOR RHAS"/>
    <property type="match status" value="1"/>
</dbReference>
<dbReference type="Proteomes" id="UP000524404">
    <property type="component" value="Unassembled WGS sequence"/>
</dbReference>
<name>A0A841EP52_9BACT</name>
<dbReference type="PROSITE" id="PS01124">
    <property type="entry name" value="HTH_ARAC_FAMILY_2"/>
    <property type="match status" value="1"/>
</dbReference>
<evidence type="ECO:0000313" key="5">
    <source>
        <dbReference type="EMBL" id="MBB6002508.1"/>
    </source>
</evidence>
<dbReference type="SMART" id="SM00342">
    <property type="entry name" value="HTH_ARAC"/>
    <property type="match status" value="1"/>
</dbReference>
<dbReference type="SUPFAM" id="SSF46689">
    <property type="entry name" value="Homeodomain-like"/>
    <property type="match status" value="1"/>
</dbReference>
<dbReference type="Gene3D" id="1.10.10.60">
    <property type="entry name" value="Homeodomain-like"/>
    <property type="match status" value="1"/>
</dbReference>
<proteinExistence type="predicted"/>
<protein>
    <submittedName>
        <fullName evidence="5">AraC-like DNA-binding protein</fullName>
    </submittedName>
</protein>
<dbReference type="InterPro" id="IPR009057">
    <property type="entry name" value="Homeodomain-like_sf"/>
</dbReference>
<organism evidence="5 6">
    <name type="scientific">Arcicella rosea</name>
    <dbReference type="NCBI Taxonomy" id="502909"/>
    <lineage>
        <taxon>Bacteria</taxon>
        <taxon>Pseudomonadati</taxon>
        <taxon>Bacteroidota</taxon>
        <taxon>Cytophagia</taxon>
        <taxon>Cytophagales</taxon>
        <taxon>Flectobacillaceae</taxon>
        <taxon>Arcicella</taxon>
    </lineage>
</organism>
<dbReference type="EMBL" id="JACHKT010000006">
    <property type="protein sequence ID" value="MBB6002508.1"/>
    <property type="molecule type" value="Genomic_DNA"/>
</dbReference>
<gene>
    <name evidence="5" type="ORF">HNP25_001160</name>
</gene>
<feature type="domain" description="HTH araC/xylS-type" evidence="4">
    <location>
        <begin position="116"/>
        <end position="216"/>
    </location>
</feature>
<dbReference type="Pfam" id="PF12833">
    <property type="entry name" value="HTH_18"/>
    <property type="match status" value="1"/>
</dbReference>
<evidence type="ECO:0000313" key="6">
    <source>
        <dbReference type="Proteomes" id="UP000524404"/>
    </source>
</evidence>
<accession>A0A841EP52</accession>
<dbReference type="RefSeq" id="WP_184131658.1">
    <property type="nucleotide sequence ID" value="NZ_JACHKT010000006.1"/>
</dbReference>
<keyword evidence="2 5" id="KW-0238">DNA-binding</keyword>
<evidence type="ECO:0000259" key="4">
    <source>
        <dbReference type="PROSITE" id="PS01124"/>
    </source>
</evidence>
<keyword evidence="6" id="KW-1185">Reference proteome</keyword>
<keyword evidence="3" id="KW-0804">Transcription</keyword>
<dbReference type="InterPro" id="IPR018060">
    <property type="entry name" value="HTH_AraC"/>
</dbReference>
<comment type="caution">
    <text evidence="5">The sequence shown here is derived from an EMBL/GenBank/DDBJ whole genome shotgun (WGS) entry which is preliminary data.</text>
</comment>
<sequence>MMDTRKNIAIDWASPDVLEQIVQNIKNPLENIISASQNSSMEHKNVVDEIIFSSSKEISDIVEEIMRKAKSKSLNITFQDRPEIFEIYEENQNVRAMCTDEIKPQKITQMDQEWLMNFEKEIYGCIAKDYLSLYDLAFRMAVSERQLHRKIANLVCLTPNKYIRILRLHKAKQMIDNYIQSSISQIAYSVGYNDVHYFSTLFMCQYNVSPKDLIKTLR</sequence>
<dbReference type="GO" id="GO:0043565">
    <property type="term" value="F:sequence-specific DNA binding"/>
    <property type="evidence" value="ECO:0007669"/>
    <property type="project" value="InterPro"/>
</dbReference>
<keyword evidence="1" id="KW-0805">Transcription regulation</keyword>
<dbReference type="PANTHER" id="PTHR43280">
    <property type="entry name" value="ARAC-FAMILY TRANSCRIPTIONAL REGULATOR"/>
    <property type="match status" value="1"/>
</dbReference>
<dbReference type="GO" id="GO:0003700">
    <property type="term" value="F:DNA-binding transcription factor activity"/>
    <property type="evidence" value="ECO:0007669"/>
    <property type="project" value="InterPro"/>
</dbReference>
<evidence type="ECO:0000256" key="3">
    <source>
        <dbReference type="ARBA" id="ARBA00023163"/>
    </source>
</evidence>
<evidence type="ECO:0000256" key="1">
    <source>
        <dbReference type="ARBA" id="ARBA00023015"/>
    </source>
</evidence>
<reference evidence="5 6" key="1">
    <citation type="submission" date="2020-08" db="EMBL/GenBank/DDBJ databases">
        <title>Functional genomics of gut bacteria from endangered species of beetles.</title>
        <authorList>
            <person name="Carlos-Shanley C."/>
        </authorList>
    </citation>
    <scope>NUCLEOTIDE SEQUENCE [LARGE SCALE GENOMIC DNA]</scope>
    <source>
        <strain evidence="5 6">S00070</strain>
    </source>
</reference>